<proteinExistence type="predicted"/>
<organism evidence="2 3">
    <name type="scientific">Caldovatus sediminis</name>
    <dbReference type="NCBI Taxonomy" id="2041189"/>
    <lineage>
        <taxon>Bacteria</taxon>
        <taxon>Pseudomonadati</taxon>
        <taxon>Pseudomonadota</taxon>
        <taxon>Alphaproteobacteria</taxon>
        <taxon>Acetobacterales</taxon>
        <taxon>Roseomonadaceae</taxon>
        <taxon>Caldovatus</taxon>
    </lineage>
</organism>
<keyword evidence="3" id="KW-1185">Reference proteome</keyword>
<gene>
    <name evidence="2" type="ORF">GCM10010964_23440</name>
</gene>
<dbReference type="AlphaFoldDB" id="A0A8J2ZBW3"/>
<sequence>MPAPSLHSRMLPQSPNPVGRPLRRARGPAVSPPPGGRVSRGPRRVHGLPGATPAGAAGLVASTRVLALALRVRHGRARPCAFPRIRAEPAGRRGAAAGVA</sequence>
<dbReference type="EMBL" id="BMKS01000006">
    <property type="protein sequence ID" value="GGG34869.1"/>
    <property type="molecule type" value="Genomic_DNA"/>
</dbReference>
<dbReference type="Proteomes" id="UP000597507">
    <property type="component" value="Unassembled WGS sequence"/>
</dbReference>
<evidence type="ECO:0000256" key="1">
    <source>
        <dbReference type="SAM" id="MobiDB-lite"/>
    </source>
</evidence>
<comment type="caution">
    <text evidence="2">The sequence shown here is derived from an EMBL/GenBank/DDBJ whole genome shotgun (WGS) entry which is preliminary data.</text>
</comment>
<evidence type="ECO:0000313" key="2">
    <source>
        <dbReference type="EMBL" id="GGG34869.1"/>
    </source>
</evidence>
<feature type="region of interest" description="Disordered" evidence="1">
    <location>
        <begin position="1"/>
        <end position="55"/>
    </location>
</feature>
<name>A0A8J2ZBW3_9PROT</name>
<evidence type="ECO:0000313" key="3">
    <source>
        <dbReference type="Proteomes" id="UP000597507"/>
    </source>
</evidence>
<protein>
    <submittedName>
        <fullName evidence="2">Uncharacterized protein</fullName>
    </submittedName>
</protein>
<reference evidence="2 3" key="1">
    <citation type="journal article" date="2014" name="Int. J. Syst. Evol. Microbiol.">
        <title>Complete genome sequence of Corynebacterium casei LMG S-19264T (=DSM 44701T), isolated from a smear-ripened cheese.</title>
        <authorList>
            <consortium name="US DOE Joint Genome Institute (JGI-PGF)"/>
            <person name="Walter F."/>
            <person name="Albersmeier A."/>
            <person name="Kalinowski J."/>
            <person name="Ruckert C."/>
        </authorList>
    </citation>
    <scope>NUCLEOTIDE SEQUENCE [LARGE SCALE GENOMIC DNA]</scope>
    <source>
        <strain evidence="2 3">CGMCC 1.16330</strain>
    </source>
</reference>
<accession>A0A8J2ZBW3</accession>